<keyword evidence="2" id="KW-0812">Transmembrane</keyword>
<dbReference type="Proteomes" id="UP001425155">
    <property type="component" value="Unassembled WGS sequence"/>
</dbReference>
<comment type="caution">
    <text evidence="3">The sequence shown here is derived from an EMBL/GenBank/DDBJ whole genome shotgun (WGS) entry which is preliminary data.</text>
</comment>
<keyword evidence="4" id="KW-1185">Reference proteome</keyword>
<evidence type="ECO:0000313" key="4">
    <source>
        <dbReference type="Proteomes" id="UP001425155"/>
    </source>
</evidence>
<evidence type="ECO:0000256" key="1">
    <source>
        <dbReference type="SAM" id="MobiDB-lite"/>
    </source>
</evidence>
<organism evidence="3 4">
    <name type="scientific">Leifsonia stereocauli</name>
    <dbReference type="NCBI Taxonomy" id="3134136"/>
    <lineage>
        <taxon>Bacteria</taxon>
        <taxon>Bacillati</taxon>
        <taxon>Actinomycetota</taxon>
        <taxon>Actinomycetes</taxon>
        <taxon>Micrococcales</taxon>
        <taxon>Microbacteriaceae</taxon>
        <taxon>Leifsonia</taxon>
    </lineage>
</organism>
<evidence type="ECO:0008006" key="5">
    <source>
        <dbReference type="Google" id="ProtNLM"/>
    </source>
</evidence>
<dbReference type="PROSITE" id="PS51257">
    <property type="entry name" value="PROKAR_LIPOPROTEIN"/>
    <property type="match status" value="1"/>
</dbReference>
<dbReference type="EMBL" id="JBCLVG010000001">
    <property type="protein sequence ID" value="MEN1945225.1"/>
    <property type="molecule type" value="Genomic_DNA"/>
</dbReference>
<keyword evidence="2" id="KW-1133">Transmembrane helix</keyword>
<feature type="transmembrane region" description="Helical" evidence="2">
    <location>
        <begin position="7"/>
        <end position="28"/>
    </location>
</feature>
<sequence>MERETRLPATIAITFVVGVAACGLIFGVPAPGATPGADAAGEIVPVVVVVPATGSADTLERYIIRSGGVAVRDTDAVDRRGAHPATKRMPKPFAQR</sequence>
<gene>
    <name evidence="3" type="ORF">WJX64_01550</name>
</gene>
<keyword evidence="2" id="KW-0472">Membrane</keyword>
<name>A0ABU9VZN6_9MICO</name>
<feature type="region of interest" description="Disordered" evidence="1">
    <location>
        <begin position="75"/>
        <end position="96"/>
    </location>
</feature>
<accession>A0ABU9VZN6</accession>
<reference evidence="3 4" key="1">
    <citation type="submission" date="2024-03" db="EMBL/GenBank/DDBJ databases">
        <title>YIM 134122 draft genome.</title>
        <authorList>
            <person name="Zuo S."/>
            <person name="Xiong L."/>
        </authorList>
    </citation>
    <scope>NUCLEOTIDE SEQUENCE [LARGE SCALE GENOMIC DNA]</scope>
    <source>
        <strain evidence="3 4">YIM 134122</strain>
    </source>
</reference>
<evidence type="ECO:0000313" key="3">
    <source>
        <dbReference type="EMBL" id="MEN1945225.1"/>
    </source>
</evidence>
<proteinExistence type="predicted"/>
<evidence type="ECO:0000256" key="2">
    <source>
        <dbReference type="SAM" id="Phobius"/>
    </source>
</evidence>
<dbReference type="RefSeq" id="WP_342111149.1">
    <property type="nucleotide sequence ID" value="NZ_JBCAUN010000001.1"/>
</dbReference>
<protein>
    <recommendedName>
        <fullName evidence="5">LytR/CpsA/Psr regulator C-terminal domain-containing protein</fullName>
    </recommendedName>
</protein>